<dbReference type="SUPFAM" id="SSF54637">
    <property type="entry name" value="Thioesterase/thiol ester dehydrase-isomerase"/>
    <property type="match status" value="1"/>
</dbReference>
<dbReference type="Proteomes" id="UP000625210">
    <property type="component" value="Unassembled WGS sequence"/>
</dbReference>
<evidence type="ECO:0000313" key="4">
    <source>
        <dbReference type="EMBL" id="GGE12821.1"/>
    </source>
</evidence>
<reference evidence="4" key="2">
    <citation type="submission" date="2020-09" db="EMBL/GenBank/DDBJ databases">
        <authorList>
            <person name="Sun Q."/>
            <person name="Zhou Y."/>
        </authorList>
    </citation>
    <scope>NUCLEOTIDE SEQUENCE</scope>
    <source>
        <strain evidence="4">CGMCC 1.15179</strain>
    </source>
</reference>
<dbReference type="RefSeq" id="WP_188647050.1">
    <property type="nucleotide sequence ID" value="NZ_BMHQ01000003.1"/>
</dbReference>
<comment type="caution">
    <text evidence="4">The sequence shown here is derived from an EMBL/GenBank/DDBJ whole genome shotgun (WGS) entry which is preliminary data.</text>
</comment>
<dbReference type="Gene3D" id="3.10.129.10">
    <property type="entry name" value="Hotdog Thioesterase"/>
    <property type="match status" value="1"/>
</dbReference>
<keyword evidence="5" id="KW-1185">Reference proteome</keyword>
<keyword evidence="2" id="KW-0378">Hydrolase</keyword>
<name>A0A8J2Y912_9BACL</name>
<dbReference type="InterPro" id="IPR029069">
    <property type="entry name" value="HotDog_dom_sf"/>
</dbReference>
<dbReference type="InterPro" id="IPR050563">
    <property type="entry name" value="4-hydroxybenzoyl-CoA_TE"/>
</dbReference>
<dbReference type="PIRSF" id="PIRSF003230">
    <property type="entry name" value="YbgC"/>
    <property type="match status" value="1"/>
</dbReference>
<dbReference type="InterPro" id="IPR006684">
    <property type="entry name" value="YbgC/YbaW"/>
</dbReference>
<dbReference type="InterPro" id="IPR006683">
    <property type="entry name" value="Thioestr_dom"/>
</dbReference>
<dbReference type="GO" id="GO:0047617">
    <property type="term" value="F:fatty acyl-CoA hydrolase activity"/>
    <property type="evidence" value="ECO:0007669"/>
    <property type="project" value="TreeGrafter"/>
</dbReference>
<accession>A0A8J2Y912</accession>
<sequence length="149" mass="17584">MRKNEFQVRINWGDTDKAGIVWYPNYFKWFDMAGHQFFRSIGLSPLKLEEEKNIILPLLDAGCTFEKPLYYDNIITIRTTIDEINRKTIRLKHEVFRGDTRSGYGYEIRGWVKKVDGKISAVLIPEEVKDILKKDQTEENKQTNPWLTV</sequence>
<dbReference type="PANTHER" id="PTHR31793">
    <property type="entry name" value="4-HYDROXYBENZOYL-COA THIOESTERASE FAMILY MEMBER"/>
    <property type="match status" value="1"/>
</dbReference>
<dbReference type="CDD" id="cd00586">
    <property type="entry name" value="4HBT"/>
    <property type="match status" value="1"/>
</dbReference>
<evidence type="ECO:0000259" key="3">
    <source>
        <dbReference type="Pfam" id="PF03061"/>
    </source>
</evidence>
<evidence type="ECO:0000256" key="2">
    <source>
        <dbReference type="ARBA" id="ARBA00022801"/>
    </source>
</evidence>
<dbReference type="PANTHER" id="PTHR31793:SF27">
    <property type="entry name" value="NOVEL THIOESTERASE SUPERFAMILY DOMAIN AND SAPOSIN A-TYPE DOMAIN CONTAINING PROTEIN (0610012H03RIK)"/>
    <property type="match status" value="1"/>
</dbReference>
<evidence type="ECO:0000256" key="1">
    <source>
        <dbReference type="ARBA" id="ARBA00005953"/>
    </source>
</evidence>
<evidence type="ECO:0000313" key="5">
    <source>
        <dbReference type="Proteomes" id="UP000625210"/>
    </source>
</evidence>
<dbReference type="Pfam" id="PF03061">
    <property type="entry name" value="4HBT"/>
    <property type="match status" value="1"/>
</dbReference>
<protein>
    <recommendedName>
        <fullName evidence="3">Thioesterase domain-containing protein</fullName>
    </recommendedName>
</protein>
<feature type="domain" description="Thioesterase" evidence="3">
    <location>
        <begin position="19"/>
        <end position="102"/>
    </location>
</feature>
<comment type="similarity">
    <text evidence="1">Belongs to the 4-hydroxybenzoyl-CoA thioesterase family.</text>
</comment>
<reference evidence="4" key="1">
    <citation type="journal article" date="2014" name="Int. J. Syst. Evol. Microbiol.">
        <title>Complete genome sequence of Corynebacterium casei LMG S-19264T (=DSM 44701T), isolated from a smear-ripened cheese.</title>
        <authorList>
            <consortium name="US DOE Joint Genome Institute (JGI-PGF)"/>
            <person name="Walter F."/>
            <person name="Albersmeier A."/>
            <person name="Kalinowski J."/>
            <person name="Ruckert C."/>
        </authorList>
    </citation>
    <scope>NUCLEOTIDE SEQUENCE</scope>
    <source>
        <strain evidence="4">CGMCC 1.15179</strain>
    </source>
</reference>
<dbReference type="EMBL" id="BMHQ01000003">
    <property type="protein sequence ID" value="GGE12821.1"/>
    <property type="molecule type" value="Genomic_DNA"/>
</dbReference>
<organism evidence="4 5">
    <name type="scientific">Marinithermofilum abyssi</name>
    <dbReference type="NCBI Taxonomy" id="1571185"/>
    <lineage>
        <taxon>Bacteria</taxon>
        <taxon>Bacillati</taxon>
        <taxon>Bacillota</taxon>
        <taxon>Bacilli</taxon>
        <taxon>Bacillales</taxon>
        <taxon>Thermoactinomycetaceae</taxon>
        <taxon>Marinithermofilum</taxon>
    </lineage>
</organism>
<gene>
    <name evidence="4" type="ORF">GCM10011571_12810</name>
</gene>
<dbReference type="AlphaFoldDB" id="A0A8J2Y912"/>
<proteinExistence type="inferred from homology"/>